<sequence>MSQSSRSKELDSERCLAAKFTSTASKAPHHIRNSPFLITFAFACCVLSSLVQVSTAYSTMDLYNGSSLHILSSSSTASLNSSLISGVNSCEEVESTPVLVGVLSAAGLDPLGLNSRADFIQAYACSDNSLSLCNALAVLEGSATIEANNSYIALNNTQESMTDTFSNLMNGSSNASAMANTSSTGFNPVPVELSRTELREIQNNTLLFADNPSVLVMQSTLSFQSWNWFVIRNASVEFKESQLEMADWFTWVLQNATVKADQSVISHRDISVYLDGSTLSLSNLTWNVSASSVPNPPPGGFSNLPGLSPTLWIRSSTLSANSSQILLHHMGQAFLTSNSTLSLINSTLDLVNTSLFIVDSHIDLQNAAIKLREGAALYILCGSSIGGENELVWAEAEGTEVEGISKGPLGNNDVNVEAAEEAKHINIVLNSPLEVMNAKEEAAAHNATIENPTTGTGISNGTVDNLMADNAMLNNTENATTEGLGAGGGVKAEQITPSSDQEVVTGNNNESIPIIPNAESVHPEGAQGGSGASPNVNVTTATTEAVIIPLLTTAENATVTPATNNDTTSKVPMEDVGKILNLIP</sequence>
<proteinExistence type="predicted"/>
<evidence type="ECO:0000313" key="1">
    <source>
        <dbReference type="EMBL" id="CAD8769278.1"/>
    </source>
</evidence>
<reference evidence="1" key="1">
    <citation type="submission" date="2021-01" db="EMBL/GenBank/DDBJ databases">
        <authorList>
            <person name="Corre E."/>
            <person name="Pelletier E."/>
            <person name="Niang G."/>
            <person name="Scheremetjew M."/>
            <person name="Finn R."/>
            <person name="Kale V."/>
            <person name="Holt S."/>
            <person name="Cochrane G."/>
            <person name="Meng A."/>
            <person name="Brown T."/>
            <person name="Cohen L."/>
        </authorList>
    </citation>
    <scope>NUCLEOTIDE SEQUENCE</scope>
    <source>
        <strain evidence="1">SAG 63-3</strain>
    </source>
</reference>
<protein>
    <submittedName>
        <fullName evidence="1">Uncharacterized protein</fullName>
    </submittedName>
</protein>
<dbReference type="AlphaFoldDB" id="A0A7S0YCP8"/>
<gene>
    <name evidence="1" type="ORF">PPAR00522_LOCUS5676</name>
</gene>
<accession>A0A7S0YCP8</accession>
<name>A0A7S0YCP8_9CHLO</name>
<organism evidence="1">
    <name type="scientific">Polytomella parva</name>
    <dbReference type="NCBI Taxonomy" id="51329"/>
    <lineage>
        <taxon>Eukaryota</taxon>
        <taxon>Viridiplantae</taxon>
        <taxon>Chlorophyta</taxon>
        <taxon>core chlorophytes</taxon>
        <taxon>Chlorophyceae</taxon>
        <taxon>CS clade</taxon>
        <taxon>Chlamydomonadales</taxon>
        <taxon>Chlamydomonadaceae</taxon>
        <taxon>Polytomella</taxon>
    </lineage>
</organism>
<dbReference type="EMBL" id="HBFM01008884">
    <property type="protein sequence ID" value="CAD8769278.1"/>
    <property type="molecule type" value="Transcribed_RNA"/>
</dbReference>